<sequence>LSLLQKRMHKVLVKYLEQRSLRFLVDLEECQTVARQTSQKISIAQGQFSEEIQLILVFLQSISESSTTTKNAEKNKQTSPDATEVNE</sequence>
<reference evidence="3" key="1">
    <citation type="submission" date="2013-11" db="EMBL/GenBank/DDBJ databases">
        <title>The genomic landscape of the Guanapo guppy.</title>
        <authorList>
            <person name="Kuenstner A."/>
            <person name="Dreyer C."/>
        </authorList>
    </citation>
    <scope>NUCLEOTIDE SEQUENCE</scope>
    <source>
        <strain evidence="3">Guanapo</strain>
    </source>
</reference>
<organism evidence="2 3">
    <name type="scientific">Poecilia reticulata</name>
    <name type="common">Guppy</name>
    <name type="synonym">Acanthophacelus reticulatus</name>
    <dbReference type="NCBI Taxonomy" id="8081"/>
    <lineage>
        <taxon>Eukaryota</taxon>
        <taxon>Metazoa</taxon>
        <taxon>Chordata</taxon>
        <taxon>Craniata</taxon>
        <taxon>Vertebrata</taxon>
        <taxon>Euteleostomi</taxon>
        <taxon>Actinopterygii</taxon>
        <taxon>Neopterygii</taxon>
        <taxon>Teleostei</taxon>
        <taxon>Neoteleostei</taxon>
        <taxon>Acanthomorphata</taxon>
        <taxon>Ovalentaria</taxon>
        <taxon>Atherinomorphae</taxon>
        <taxon>Cyprinodontiformes</taxon>
        <taxon>Poeciliidae</taxon>
        <taxon>Poeciliinae</taxon>
        <taxon>Poecilia</taxon>
    </lineage>
</organism>
<accession>A0A3P9NU73</accession>
<protein>
    <submittedName>
        <fullName evidence="2">Si:dkeyp-7a3.1</fullName>
    </submittedName>
</protein>
<reference evidence="2" key="3">
    <citation type="submission" date="2025-09" db="UniProtKB">
        <authorList>
            <consortium name="Ensembl"/>
        </authorList>
    </citation>
    <scope>IDENTIFICATION</scope>
    <source>
        <strain evidence="2">Guanapo</strain>
    </source>
</reference>
<evidence type="ECO:0000313" key="3">
    <source>
        <dbReference type="Proteomes" id="UP000242638"/>
    </source>
</evidence>
<dbReference type="Ensembl" id="ENSPRET00000013257.1">
    <property type="protein sequence ID" value="ENSPREP00000013121.1"/>
    <property type="gene ID" value="ENSPREG00000008904.1"/>
</dbReference>
<dbReference type="GeneTree" id="ENSGT00940000171212"/>
<evidence type="ECO:0000313" key="2">
    <source>
        <dbReference type="Ensembl" id="ENSPREP00000013121.1"/>
    </source>
</evidence>
<dbReference type="OMA" id="RRMHKAM"/>
<dbReference type="AlphaFoldDB" id="A0A3P9NU73"/>
<feature type="region of interest" description="Disordered" evidence="1">
    <location>
        <begin position="66"/>
        <end position="87"/>
    </location>
</feature>
<keyword evidence="3" id="KW-1185">Reference proteome</keyword>
<evidence type="ECO:0000256" key="1">
    <source>
        <dbReference type="SAM" id="MobiDB-lite"/>
    </source>
</evidence>
<proteinExistence type="predicted"/>
<dbReference type="Proteomes" id="UP000242638">
    <property type="component" value="Unassembled WGS sequence"/>
</dbReference>
<reference evidence="2" key="2">
    <citation type="submission" date="2025-08" db="UniProtKB">
        <authorList>
            <consortium name="Ensembl"/>
        </authorList>
    </citation>
    <scope>IDENTIFICATION</scope>
    <source>
        <strain evidence="2">Guanapo</strain>
    </source>
</reference>
<name>A0A3P9NU73_POERE</name>